<accession>A0AB73C3S7</accession>
<keyword evidence="1" id="KW-1133">Transmembrane helix</keyword>
<evidence type="ECO:0000313" key="3">
    <source>
        <dbReference type="Proteomes" id="UP000027058"/>
    </source>
</evidence>
<organism evidence="2 3">
    <name type="scientific">Fusobacterium necrophorum DJ-2</name>
    <dbReference type="NCBI Taxonomy" id="1441737"/>
    <lineage>
        <taxon>Bacteria</taxon>
        <taxon>Fusobacteriati</taxon>
        <taxon>Fusobacteriota</taxon>
        <taxon>Fusobacteriia</taxon>
        <taxon>Fusobacteriales</taxon>
        <taxon>Fusobacteriaceae</taxon>
        <taxon>Fusobacterium</taxon>
    </lineage>
</organism>
<evidence type="ECO:0000256" key="1">
    <source>
        <dbReference type="SAM" id="Phobius"/>
    </source>
</evidence>
<dbReference type="EMBL" id="JAAH01000053">
    <property type="protein sequence ID" value="KDE72508.1"/>
    <property type="molecule type" value="Genomic_DNA"/>
</dbReference>
<comment type="caution">
    <text evidence="2">The sequence shown here is derived from an EMBL/GenBank/DDBJ whole genome shotgun (WGS) entry which is preliminary data.</text>
</comment>
<dbReference type="RefSeq" id="WP_035900731.1">
    <property type="nucleotide sequence ID" value="NZ_JAAH01000053.1"/>
</dbReference>
<feature type="transmembrane region" description="Helical" evidence="1">
    <location>
        <begin position="40"/>
        <end position="58"/>
    </location>
</feature>
<name>A0AB73C3S7_9FUSO</name>
<reference evidence="2 3" key="1">
    <citation type="submission" date="2014-01" db="EMBL/GenBank/DDBJ databases">
        <title>Comparative genomics of Fusobacterium necrophorum wild isolates.</title>
        <authorList>
            <person name="Kittichotirat W."/>
            <person name="Bumgarner R.E."/>
            <person name="Lawrence P."/>
        </authorList>
    </citation>
    <scope>NUCLEOTIDE SEQUENCE [LARGE SCALE GENOMIC DNA]</scope>
    <source>
        <strain evidence="2 3">DJ-2</strain>
    </source>
</reference>
<dbReference type="AlphaFoldDB" id="A0AB73C3S7"/>
<dbReference type="Proteomes" id="UP000027058">
    <property type="component" value="Unassembled WGS sequence"/>
</dbReference>
<keyword evidence="1" id="KW-0812">Transmembrane</keyword>
<sequence length="83" mass="9727">MLEVMKTKFQKQKSISNKYYREAIADWNELGITKNSFKKLFLILLKITLFIVGVSFLYIFGWIYILGIVILIFSGLSILKLIF</sequence>
<gene>
    <name evidence="2" type="ORF">FUSO8_05145</name>
</gene>
<evidence type="ECO:0000313" key="2">
    <source>
        <dbReference type="EMBL" id="KDE72508.1"/>
    </source>
</evidence>
<proteinExistence type="predicted"/>
<keyword evidence="1" id="KW-0472">Membrane</keyword>
<protein>
    <submittedName>
        <fullName evidence="2">Uncharacterized protein</fullName>
    </submittedName>
</protein>
<feature type="transmembrane region" description="Helical" evidence="1">
    <location>
        <begin position="64"/>
        <end position="82"/>
    </location>
</feature>